<evidence type="ECO:0000256" key="1">
    <source>
        <dbReference type="ARBA" id="ARBA00022603"/>
    </source>
</evidence>
<dbReference type="InterPro" id="IPR038375">
    <property type="entry name" value="NDUFAF7_sf"/>
</dbReference>
<evidence type="ECO:0000313" key="3">
    <source>
        <dbReference type="EMBL" id="RDU70711.1"/>
    </source>
</evidence>
<reference evidence="3 4" key="1">
    <citation type="submission" date="2018-04" db="EMBL/GenBank/DDBJ databases">
        <title>Novel Campyloabacter and Helicobacter Species and Strains.</title>
        <authorList>
            <person name="Mannion A.J."/>
            <person name="Shen Z."/>
            <person name="Fox J.G."/>
        </authorList>
    </citation>
    <scope>NUCLEOTIDE SEQUENCE [LARGE SCALE GENOMIC DNA]</scope>
    <source>
        <strain evidence="3 4">MIT 97-5075</strain>
    </source>
</reference>
<name>A0A3D8J1R8_9HELI</name>
<dbReference type="SUPFAM" id="SSF53335">
    <property type="entry name" value="S-adenosyl-L-methionine-dependent methyltransferases"/>
    <property type="match status" value="1"/>
</dbReference>
<evidence type="ECO:0000256" key="2">
    <source>
        <dbReference type="ARBA" id="ARBA00022679"/>
    </source>
</evidence>
<dbReference type="GO" id="GO:0035243">
    <property type="term" value="F:protein-arginine omega-N symmetric methyltransferase activity"/>
    <property type="evidence" value="ECO:0007669"/>
    <property type="project" value="TreeGrafter"/>
</dbReference>
<dbReference type="Proteomes" id="UP000256424">
    <property type="component" value="Unassembled WGS sequence"/>
</dbReference>
<dbReference type="RefSeq" id="WP_104762265.1">
    <property type="nucleotide sequence ID" value="NZ_FZPM01000003.1"/>
</dbReference>
<protein>
    <recommendedName>
        <fullName evidence="5">SAM-dependent methyltransferase</fullName>
    </recommendedName>
</protein>
<dbReference type="InterPro" id="IPR003788">
    <property type="entry name" value="NDUFAF7"/>
</dbReference>
<dbReference type="Pfam" id="PF02636">
    <property type="entry name" value="Methyltransf_28"/>
    <property type="match status" value="1"/>
</dbReference>
<keyword evidence="4" id="KW-1185">Reference proteome</keyword>
<proteinExistence type="predicted"/>
<dbReference type="EMBL" id="NXLW01000017">
    <property type="protein sequence ID" value="RDU70711.1"/>
    <property type="molecule type" value="Genomic_DNA"/>
</dbReference>
<gene>
    <name evidence="3" type="ORF">CQA66_07685</name>
</gene>
<keyword evidence="1" id="KW-0489">Methyltransferase</keyword>
<keyword evidence="2" id="KW-0808">Transferase</keyword>
<dbReference type="OrthoDB" id="9794208at2"/>
<dbReference type="InterPro" id="IPR029063">
    <property type="entry name" value="SAM-dependent_MTases_sf"/>
</dbReference>
<dbReference type="AlphaFoldDB" id="A0A3D8J1R8"/>
<comment type="caution">
    <text evidence="3">The sequence shown here is derived from an EMBL/GenBank/DDBJ whole genome shotgun (WGS) entry which is preliminary data.</text>
</comment>
<evidence type="ECO:0000313" key="4">
    <source>
        <dbReference type="Proteomes" id="UP000256424"/>
    </source>
</evidence>
<dbReference type="PANTHER" id="PTHR12049">
    <property type="entry name" value="PROTEIN ARGININE METHYLTRANSFERASE NDUFAF7, MITOCHONDRIAL"/>
    <property type="match status" value="1"/>
</dbReference>
<evidence type="ECO:0008006" key="5">
    <source>
        <dbReference type="Google" id="ProtNLM"/>
    </source>
</evidence>
<organism evidence="3 4">
    <name type="scientific">Helicobacter aurati</name>
    <dbReference type="NCBI Taxonomy" id="137778"/>
    <lineage>
        <taxon>Bacteria</taxon>
        <taxon>Pseudomonadati</taxon>
        <taxon>Campylobacterota</taxon>
        <taxon>Epsilonproteobacteria</taxon>
        <taxon>Campylobacterales</taxon>
        <taxon>Helicobacteraceae</taxon>
        <taxon>Helicobacter</taxon>
    </lineage>
</organism>
<dbReference type="Gene3D" id="3.40.50.12710">
    <property type="match status" value="1"/>
</dbReference>
<dbReference type="PANTHER" id="PTHR12049:SF7">
    <property type="entry name" value="PROTEIN ARGININE METHYLTRANSFERASE NDUFAF7, MITOCHONDRIAL"/>
    <property type="match status" value="1"/>
</dbReference>
<sequence length="373" mass="43690">MANANKNLMPFREYMRLWLYQQNDSRGYYANNNHQRIGKKGDFYTSVSVSKFFGGAIAHYIIMLLEKEILKLPLCIVEIGSNNADLISDIAEFLTAFNKEVFQQCAFYTLEPLQSLQYLQQQTFTTRITSRFHKQLHTFTTLENIQSFIQSQYPCNQSSTNARLTDTFFISNELLDSMPCDVVLHNQMLFVDSQNQSLQNPSFVWKDIAPEVREFCDMYQIRDVEVSLALKDFVQTLTQFQARKWIFLTFDYGEFISRDMNLRLYHEHNVYNFYEELQQENIPSFYQKSDITYDVNFGLLQQLFAHYHAECLFCATQANVLIQECKILEIFELFAQQFNAQTKLKQQVKLRGLIAPNAMGERFKSACFIGGIN</sequence>
<accession>A0A3D8J1R8</accession>
<dbReference type="GO" id="GO:0032259">
    <property type="term" value="P:methylation"/>
    <property type="evidence" value="ECO:0007669"/>
    <property type="project" value="UniProtKB-KW"/>
</dbReference>